<evidence type="ECO:0000313" key="1">
    <source>
        <dbReference type="EMBL" id="ODS01223.1"/>
    </source>
</evidence>
<reference evidence="1 2" key="1">
    <citation type="journal article" date="2016" name="Environ. Microbiol.">
        <title>New Methyloceanibacter diversity from North Sea sediments includes methanotroph containing solely the soluble methane monooxygenase.</title>
        <authorList>
            <person name="Vekeman B."/>
            <person name="Kerckhof F.M."/>
            <person name="Cremers G."/>
            <person name="de Vos P."/>
            <person name="Vandamme P."/>
            <person name="Boon N."/>
            <person name="Op den Camp H.J."/>
            <person name="Heylen K."/>
        </authorList>
    </citation>
    <scope>NUCLEOTIDE SEQUENCE [LARGE SCALE GENOMIC DNA]</scope>
    <source>
        <strain evidence="1 2">R-67174</strain>
    </source>
</reference>
<dbReference type="AlphaFoldDB" id="A0A1E3W5Y6"/>
<accession>A0A1E3W5Y6</accession>
<evidence type="ECO:0000313" key="2">
    <source>
        <dbReference type="Proteomes" id="UP000094501"/>
    </source>
</evidence>
<sequence length="61" mass="6630">MADIIASLATRGPDYAKMKAATARAYGKFDPDAMVGRYMDVYDRIMRGEDPRAPSMAAAAE</sequence>
<dbReference type="Proteomes" id="UP000094501">
    <property type="component" value="Unassembled WGS sequence"/>
</dbReference>
<proteinExistence type="predicted"/>
<protein>
    <submittedName>
        <fullName evidence="1">Uncharacterized protein</fullName>
    </submittedName>
</protein>
<organism evidence="1 2">
    <name type="scientific">Methyloceanibacter methanicus</name>
    <dbReference type="NCBI Taxonomy" id="1774968"/>
    <lineage>
        <taxon>Bacteria</taxon>
        <taxon>Pseudomonadati</taxon>
        <taxon>Pseudomonadota</taxon>
        <taxon>Alphaproteobacteria</taxon>
        <taxon>Hyphomicrobiales</taxon>
        <taxon>Hyphomicrobiaceae</taxon>
        <taxon>Methyloceanibacter</taxon>
    </lineage>
</organism>
<dbReference type="EMBL" id="LPWG01000002">
    <property type="protein sequence ID" value="ODS01223.1"/>
    <property type="molecule type" value="Genomic_DNA"/>
</dbReference>
<comment type="caution">
    <text evidence="1">The sequence shown here is derived from an EMBL/GenBank/DDBJ whole genome shotgun (WGS) entry which is preliminary data.</text>
</comment>
<gene>
    <name evidence="1" type="ORF">AUC68_12735</name>
</gene>
<dbReference type="STRING" id="1774968.AUC68_12735"/>
<name>A0A1E3W5Y6_9HYPH</name>
<keyword evidence="2" id="KW-1185">Reference proteome</keyword>